<dbReference type="AlphaFoldDB" id="A0A0E9RDL0"/>
<sequence length="47" mass="5602">MRRNLEKSRTNEVITHFFLKTVLWGRFSKTVLNEKDIISQIPLKSLL</sequence>
<evidence type="ECO:0000313" key="1">
    <source>
        <dbReference type="EMBL" id="JAH26570.1"/>
    </source>
</evidence>
<protein>
    <submittedName>
        <fullName evidence="1">Uncharacterized protein</fullName>
    </submittedName>
</protein>
<name>A0A0E9RDL0_ANGAN</name>
<reference evidence="1" key="1">
    <citation type="submission" date="2014-11" db="EMBL/GenBank/DDBJ databases">
        <authorList>
            <person name="Amaro Gonzalez C."/>
        </authorList>
    </citation>
    <scope>NUCLEOTIDE SEQUENCE</scope>
</reference>
<proteinExistence type="predicted"/>
<dbReference type="EMBL" id="GBXM01082007">
    <property type="protein sequence ID" value="JAH26570.1"/>
    <property type="molecule type" value="Transcribed_RNA"/>
</dbReference>
<organism evidence="1">
    <name type="scientific">Anguilla anguilla</name>
    <name type="common">European freshwater eel</name>
    <name type="synonym">Muraena anguilla</name>
    <dbReference type="NCBI Taxonomy" id="7936"/>
    <lineage>
        <taxon>Eukaryota</taxon>
        <taxon>Metazoa</taxon>
        <taxon>Chordata</taxon>
        <taxon>Craniata</taxon>
        <taxon>Vertebrata</taxon>
        <taxon>Euteleostomi</taxon>
        <taxon>Actinopterygii</taxon>
        <taxon>Neopterygii</taxon>
        <taxon>Teleostei</taxon>
        <taxon>Anguilliformes</taxon>
        <taxon>Anguillidae</taxon>
        <taxon>Anguilla</taxon>
    </lineage>
</organism>
<reference evidence="1" key="2">
    <citation type="journal article" date="2015" name="Fish Shellfish Immunol.">
        <title>Early steps in the European eel (Anguilla anguilla)-Vibrio vulnificus interaction in the gills: Role of the RtxA13 toxin.</title>
        <authorList>
            <person name="Callol A."/>
            <person name="Pajuelo D."/>
            <person name="Ebbesson L."/>
            <person name="Teles M."/>
            <person name="MacKenzie S."/>
            <person name="Amaro C."/>
        </authorList>
    </citation>
    <scope>NUCLEOTIDE SEQUENCE</scope>
</reference>
<accession>A0A0E9RDL0</accession>